<evidence type="ECO:0000256" key="1">
    <source>
        <dbReference type="SAM" id="Phobius"/>
    </source>
</evidence>
<evidence type="ECO:0000259" key="2">
    <source>
        <dbReference type="PROSITE" id="PS50990"/>
    </source>
</evidence>
<gene>
    <name evidence="3" type="ORF">GJU39_17750</name>
</gene>
<feature type="domain" description="Peptidase C39" evidence="2">
    <location>
        <begin position="8"/>
        <end position="127"/>
    </location>
</feature>
<feature type="transmembrane region" description="Helical" evidence="1">
    <location>
        <begin position="231"/>
        <end position="252"/>
    </location>
</feature>
<dbReference type="RefSeq" id="WP_154282336.1">
    <property type="nucleotide sequence ID" value="NZ_JBHUJQ010000001.1"/>
</dbReference>
<dbReference type="Gene3D" id="3.90.70.10">
    <property type="entry name" value="Cysteine proteinases"/>
    <property type="match status" value="1"/>
</dbReference>
<feature type="transmembrane region" description="Helical" evidence="1">
    <location>
        <begin position="283"/>
        <end position="303"/>
    </location>
</feature>
<dbReference type="CDD" id="cd12921">
    <property type="entry name" value="VKOR_4"/>
    <property type="match status" value="1"/>
</dbReference>
<feature type="transmembrane region" description="Helical" evidence="1">
    <location>
        <begin position="258"/>
        <end position="276"/>
    </location>
</feature>
<dbReference type="AlphaFoldDB" id="A0A7K0G283"/>
<dbReference type="Pfam" id="PF13462">
    <property type="entry name" value="Thioredoxin_4"/>
    <property type="match status" value="1"/>
</dbReference>
<name>A0A7K0G283_9SPHI</name>
<dbReference type="GO" id="GO:0016020">
    <property type="term" value="C:membrane"/>
    <property type="evidence" value="ECO:0007669"/>
    <property type="project" value="InterPro"/>
</dbReference>
<feature type="transmembrane region" description="Helical" evidence="1">
    <location>
        <begin position="315"/>
        <end position="333"/>
    </location>
</feature>
<evidence type="ECO:0000313" key="4">
    <source>
        <dbReference type="Proteomes" id="UP000487757"/>
    </source>
</evidence>
<keyword evidence="4" id="KW-1185">Reference proteome</keyword>
<dbReference type="GO" id="GO:0008233">
    <property type="term" value="F:peptidase activity"/>
    <property type="evidence" value="ECO:0007669"/>
    <property type="project" value="InterPro"/>
</dbReference>
<dbReference type="Pfam" id="PF03412">
    <property type="entry name" value="Peptidase_C39"/>
    <property type="match status" value="1"/>
</dbReference>
<comment type="caution">
    <text evidence="3">The sequence shown here is derived from an EMBL/GenBank/DDBJ whole genome shotgun (WGS) entry which is preliminary data.</text>
</comment>
<accession>A0A7K0G283</accession>
<dbReference type="EMBL" id="WKKH01000034">
    <property type="protein sequence ID" value="MRX77927.1"/>
    <property type="molecule type" value="Genomic_DNA"/>
</dbReference>
<evidence type="ECO:0000313" key="3">
    <source>
        <dbReference type="EMBL" id="MRX77927.1"/>
    </source>
</evidence>
<dbReference type="InterPro" id="IPR012336">
    <property type="entry name" value="Thioredoxin-like_fold"/>
</dbReference>
<dbReference type="InterPro" id="IPR036249">
    <property type="entry name" value="Thioredoxin-like_sf"/>
</dbReference>
<keyword evidence="1" id="KW-0472">Membrane</keyword>
<dbReference type="PROSITE" id="PS50990">
    <property type="entry name" value="PEPTIDASE_C39"/>
    <property type="match status" value="1"/>
</dbReference>
<keyword evidence="1" id="KW-0812">Transmembrane</keyword>
<proteinExistence type="predicted"/>
<keyword evidence="1" id="KW-1133">Transmembrane helix</keyword>
<feature type="transmembrane region" description="Helical" evidence="1">
    <location>
        <begin position="150"/>
        <end position="168"/>
    </location>
</feature>
<sequence length="528" mass="59774">MNLFKPVRHNIESITLQLLSALSVNVTKSQVKSCLHEHPGYPSLLSLSDCLSEWNLDNQGYFISKVNYDVEDLLFPFIAHLKEDGGHFILVHSINDSQVRYSDEINRAGMMSEKDFLDRWGGVAQHAEVTKQSGQKDYVSALVGETLKKMVIPLIIILFLLSISIQGHQMSWPIFKWLMMTAKISGVAVTILLLIQMFDPKNGFINKICGLGGSSECSNLITSKASKITTWLSWSEIGFLYFSGTALAILIATNPMGILAWINVFCLPYTIYSLTYQYLSRKWCALCCLVQLIILTEFVLNIVYASFSFESSFQLFWQMFIVFLIPLLIWGLAKPLLFKSSQFESVKTKLNSFRYNGVLFRKALTSSACFAVPDNLTPVILGNPNGKTVITVVSSPYCDPCGEAHDILEKFIRANEDLQVRILFKTAGRGDEKKLVFAKHIYTIALSETDISTSNAIHEWYTQELKNFDKWARLYPAGNVLDLDSLISVQREWCDLADVRFTPTILINGYKLPEPYSLEDIKYFSHLI</sequence>
<reference evidence="3 4" key="1">
    <citation type="submission" date="2019-11" db="EMBL/GenBank/DDBJ databases">
        <title>Pedobacter petrophilus genome.</title>
        <authorList>
            <person name="Feldbauer M.J."/>
            <person name="Newman J.D."/>
        </authorList>
    </citation>
    <scope>NUCLEOTIDE SEQUENCE [LARGE SCALE GENOMIC DNA]</scope>
    <source>
        <strain evidence="3 4">LMG 29686</strain>
    </source>
</reference>
<dbReference type="Proteomes" id="UP000487757">
    <property type="component" value="Unassembled WGS sequence"/>
</dbReference>
<dbReference type="Gene3D" id="3.40.30.10">
    <property type="entry name" value="Glutaredoxin"/>
    <property type="match status" value="1"/>
</dbReference>
<protein>
    <submittedName>
        <fullName evidence="3">Thioredoxin domain-containing protein</fullName>
    </submittedName>
</protein>
<dbReference type="GO" id="GO:0005524">
    <property type="term" value="F:ATP binding"/>
    <property type="evidence" value="ECO:0007669"/>
    <property type="project" value="InterPro"/>
</dbReference>
<dbReference type="InterPro" id="IPR005074">
    <property type="entry name" value="Peptidase_C39"/>
</dbReference>
<organism evidence="3 4">
    <name type="scientific">Pedobacter petrophilus</name>
    <dbReference type="NCBI Taxonomy" id="1908241"/>
    <lineage>
        <taxon>Bacteria</taxon>
        <taxon>Pseudomonadati</taxon>
        <taxon>Bacteroidota</taxon>
        <taxon>Sphingobacteriia</taxon>
        <taxon>Sphingobacteriales</taxon>
        <taxon>Sphingobacteriaceae</taxon>
        <taxon>Pedobacter</taxon>
    </lineage>
</organism>
<dbReference type="GO" id="GO:0006508">
    <property type="term" value="P:proteolysis"/>
    <property type="evidence" value="ECO:0007669"/>
    <property type="project" value="InterPro"/>
</dbReference>
<dbReference type="SUPFAM" id="SSF52833">
    <property type="entry name" value="Thioredoxin-like"/>
    <property type="match status" value="1"/>
</dbReference>
<feature type="transmembrane region" description="Helical" evidence="1">
    <location>
        <begin position="174"/>
        <end position="195"/>
    </location>
</feature>
<dbReference type="OrthoDB" id="1100563at2"/>